<dbReference type="Proteomes" id="UP000678679">
    <property type="component" value="Chromosome 1"/>
</dbReference>
<protein>
    <recommendedName>
        <fullName evidence="3 8">Glutamyl-tRNA reductase</fullName>
        <shortName evidence="8">GluTR</shortName>
        <ecNumber evidence="3 8">1.2.1.70</ecNumber>
    </recommendedName>
</protein>
<dbReference type="Pfam" id="PF05201">
    <property type="entry name" value="GlutR_N"/>
    <property type="match status" value="1"/>
</dbReference>
<dbReference type="EC" id="1.2.1.70" evidence="3 8"/>
<evidence type="ECO:0000256" key="12">
    <source>
        <dbReference type="PIRSR" id="PIRSR000445-4"/>
    </source>
</evidence>
<feature type="site" description="Important for activity" evidence="8 12">
    <location>
        <position position="99"/>
    </location>
</feature>
<feature type="active site" description="Nucleophile" evidence="8 9">
    <location>
        <position position="51"/>
    </location>
</feature>
<evidence type="ECO:0000256" key="7">
    <source>
        <dbReference type="ARBA" id="ARBA00047464"/>
    </source>
</evidence>
<dbReference type="GO" id="GO:0050661">
    <property type="term" value="F:NADP binding"/>
    <property type="evidence" value="ECO:0007669"/>
    <property type="project" value="InterPro"/>
</dbReference>
<reference evidence="17 18" key="1">
    <citation type="submission" date="2021-05" db="EMBL/GenBank/DDBJ databases">
        <title>Comparative genomic studies on the polysaccharide-degrading batcterial strains of the Flammeovirga genus.</title>
        <authorList>
            <person name="Zewei F."/>
            <person name="Zheng Z."/>
            <person name="Yu L."/>
            <person name="Ruyue G."/>
            <person name="Yanhong M."/>
            <person name="Yuanyuan C."/>
            <person name="Jingyan G."/>
            <person name="Wenjun H."/>
        </authorList>
    </citation>
    <scope>NUCLEOTIDE SEQUENCE [LARGE SCALE GENOMIC DNA]</scope>
    <source>
        <strain evidence="17 18">NBRC:100898</strain>
    </source>
</reference>
<comment type="subunit">
    <text evidence="8">Homodimer.</text>
</comment>
<dbReference type="InterPro" id="IPR036343">
    <property type="entry name" value="GluRdtase_N_sf"/>
</dbReference>
<dbReference type="HAMAP" id="MF_00087">
    <property type="entry name" value="Glu_tRNA_reductase"/>
    <property type="match status" value="1"/>
</dbReference>
<feature type="binding site" evidence="8 10">
    <location>
        <position position="120"/>
    </location>
    <ligand>
        <name>substrate</name>
    </ligand>
</feature>
<dbReference type="InterPro" id="IPR015895">
    <property type="entry name" value="4pyrrol_synth_GluRdtase_N"/>
</dbReference>
<evidence type="ECO:0000256" key="8">
    <source>
        <dbReference type="HAMAP-Rule" id="MF_00087"/>
    </source>
</evidence>
<keyword evidence="5 8" id="KW-0560">Oxidoreductase</keyword>
<feature type="binding site" evidence="8 10">
    <location>
        <begin position="50"/>
        <end position="53"/>
    </location>
    <ligand>
        <name>substrate</name>
    </ligand>
</feature>
<evidence type="ECO:0000256" key="11">
    <source>
        <dbReference type="PIRSR" id="PIRSR000445-3"/>
    </source>
</evidence>
<evidence type="ECO:0000256" key="6">
    <source>
        <dbReference type="ARBA" id="ARBA00023244"/>
    </source>
</evidence>
<dbReference type="PANTHER" id="PTHR43013">
    <property type="entry name" value="GLUTAMYL-TRNA REDUCTASE"/>
    <property type="match status" value="1"/>
</dbReference>
<evidence type="ECO:0000256" key="10">
    <source>
        <dbReference type="PIRSR" id="PIRSR000445-2"/>
    </source>
</evidence>
<organism evidence="17 18">
    <name type="scientific">Flammeovirga yaeyamensis</name>
    <dbReference type="NCBI Taxonomy" id="367791"/>
    <lineage>
        <taxon>Bacteria</taxon>
        <taxon>Pseudomonadati</taxon>
        <taxon>Bacteroidota</taxon>
        <taxon>Cytophagia</taxon>
        <taxon>Cytophagales</taxon>
        <taxon>Flammeovirgaceae</taxon>
        <taxon>Flammeovirga</taxon>
    </lineage>
</organism>
<evidence type="ECO:0000256" key="3">
    <source>
        <dbReference type="ARBA" id="ARBA00012970"/>
    </source>
</evidence>
<dbReference type="Pfam" id="PF00745">
    <property type="entry name" value="GlutR_dimer"/>
    <property type="match status" value="1"/>
</dbReference>
<dbReference type="Gene3D" id="3.40.50.720">
    <property type="entry name" value="NAD(P)-binding Rossmann-like Domain"/>
    <property type="match status" value="1"/>
</dbReference>
<dbReference type="InterPro" id="IPR015896">
    <property type="entry name" value="4pyrrol_synth_GluRdtase_dimer"/>
</dbReference>
<evidence type="ECO:0000256" key="4">
    <source>
        <dbReference type="ARBA" id="ARBA00022857"/>
    </source>
</evidence>
<dbReference type="RefSeq" id="WP_169664478.1">
    <property type="nucleotide sequence ID" value="NZ_CP076132.1"/>
</dbReference>
<comment type="miscellaneous">
    <text evidence="8">During catalysis, the active site Cys acts as a nucleophile attacking the alpha-carbonyl group of tRNA-bound glutamate with the formation of a thioester intermediate between enzyme and glutamate, and the concomitant release of tRNA(Glu). The thioester intermediate is finally reduced by direct hydride transfer from NADPH, to form the product GSA.</text>
</comment>
<keyword evidence="4 8" id="KW-0521">NADP</keyword>
<dbReference type="PIRSF" id="PIRSF000445">
    <property type="entry name" value="4pyrrol_synth_GluRdtase"/>
    <property type="match status" value="1"/>
</dbReference>
<proteinExistence type="inferred from homology"/>
<dbReference type="GO" id="GO:0019353">
    <property type="term" value="P:protoporphyrinogen IX biosynthetic process from glutamate"/>
    <property type="evidence" value="ECO:0007669"/>
    <property type="project" value="TreeGrafter"/>
</dbReference>
<feature type="domain" description="Tetrapyrrole biosynthesis glutamyl-tRNA reductase dimerisation" evidence="14">
    <location>
        <begin position="317"/>
        <end position="414"/>
    </location>
</feature>
<evidence type="ECO:0000256" key="5">
    <source>
        <dbReference type="ARBA" id="ARBA00023002"/>
    </source>
</evidence>
<evidence type="ECO:0000259" key="16">
    <source>
        <dbReference type="Pfam" id="PF05201"/>
    </source>
</evidence>
<evidence type="ECO:0000313" key="17">
    <source>
        <dbReference type="EMBL" id="QWG03025.1"/>
    </source>
</evidence>
<comment type="similarity">
    <text evidence="2 8 13">Belongs to the glutamyl-tRNA reductase family.</text>
</comment>
<sequence length="419" mass="47554">MKDFKAIRLSYKNTPLEVRGKLSLSQDDCEQLLKTYQNDERLNELLFVSTCNRTEAYYIADEDISESLINNICKVKEIEDTEANQYFESVCDPKDVQNHLFRVAMGLESQVVGDIQISSQVKRAYQWTADHEMAGPYLHRLMHTIFNANKRVQIETEFRDGAASVSYAAVEMLDELTSDINDPKILVVGLGEIGTDAVRNLQNTSISDVTIMNRTFSVAEELASETGYKTRPFEELWKAAKEADVIISSLPIADYFNKENISSLDILAFKCFMDLSVPRSVAENVEEIPGVIVYTVDDINARADKALEKRIKAIPHVEAIIEASLSEFNKRTQEMEFSPIIKGLKNTLEEIRDKEVQKYDSQLSSKEKKQVDKITKNLLNKIMKVPVLQLKATASANKKEGQKMGKIITDLFDIDLEKR</sequence>
<dbReference type="Pfam" id="PF01488">
    <property type="entry name" value="Shikimate_DH"/>
    <property type="match status" value="1"/>
</dbReference>
<comment type="function">
    <text evidence="8">Catalyzes the NADPH-dependent reduction of glutamyl-tRNA(Glu) to glutamate 1-semialdehyde (GSA).</text>
</comment>
<evidence type="ECO:0000259" key="14">
    <source>
        <dbReference type="Pfam" id="PF00745"/>
    </source>
</evidence>
<dbReference type="NCBIfam" id="TIGR01035">
    <property type="entry name" value="hemA"/>
    <property type="match status" value="1"/>
</dbReference>
<evidence type="ECO:0000259" key="15">
    <source>
        <dbReference type="Pfam" id="PF01488"/>
    </source>
</evidence>
<evidence type="ECO:0000313" key="18">
    <source>
        <dbReference type="Proteomes" id="UP000678679"/>
    </source>
</evidence>
<gene>
    <name evidence="8 17" type="primary">hemA</name>
    <name evidence="17" type="ORF">KMW28_05440</name>
</gene>
<dbReference type="EMBL" id="CP076132">
    <property type="protein sequence ID" value="QWG03025.1"/>
    <property type="molecule type" value="Genomic_DNA"/>
</dbReference>
<dbReference type="SUPFAM" id="SSF51735">
    <property type="entry name" value="NAD(P)-binding Rossmann-fold domains"/>
    <property type="match status" value="1"/>
</dbReference>
<evidence type="ECO:0000256" key="2">
    <source>
        <dbReference type="ARBA" id="ARBA00005916"/>
    </source>
</evidence>
<comment type="pathway">
    <text evidence="1 8 13">Porphyrin-containing compound metabolism; protoporphyrin-IX biosynthesis; 5-aminolevulinate from L-glutamyl-tRNA(Glu): step 1/2.</text>
</comment>
<evidence type="ECO:0000256" key="13">
    <source>
        <dbReference type="RuleBase" id="RU000584"/>
    </source>
</evidence>
<feature type="domain" description="Quinate/shikimate 5-dehydrogenase/glutamyl-tRNA reductase" evidence="15">
    <location>
        <begin position="175"/>
        <end position="300"/>
    </location>
</feature>
<dbReference type="KEGG" id="fya:KMW28_05440"/>
<dbReference type="Gene3D" id="3.30.460.30">
    <property type="entry name" value="Glutamyl-tRNA reductase, N-terminal domain"/>
    <property type="match status" value="1"/>
</dbReference>
<keyword evidence="6 8" id="KW-0627">Porphyrin biosynthesis</keyword>
<dbReference type="InterPro" id="IPR036291">
    <property type="entry name" value="NAD(P)-bd_dom_sf"/>
</dbReference>
<dbReference type="SUPFAM" id="SSF69742">
    <property type="entry name" value="Glutamyl tRNA-reductase catalytic, N-terminal domain"/>
    <property type="match status" value="1"/>
</dbReference>
<feature type="domain" description="Glutamyl-tRNA reductase N-terminal" evidence="16">
    <location>
        <begin position="7"/>
        <end position="156"/>
    </location>
</feature>
<dbReference type="PANTHER" id="PTHR43013:SF1">
    <property type="entry name" value="GLUTAMYL-TRNA REDUCTASE"/>
    <property type="match status" value="1"/>
</dbReference>
<comment type="catalytic activity">
    <reaction evidence="7 8 13">
        <text>(S)-4-amino-5-oxopentanoate + tRNA(Glu) + NADP(+) = L-glutamyl-tRNA(Glu) + NADPH + H(+)</text>
        <dbReference type="Rhea" id="RHEA:12344"/>
        <dbReference type="Rhea" id="RHEA-COMP:9663"/>
        <dbReference type="Rhea" id="RHEA-COMP:9680"/>
        <dbReference type="ChEBI" id="CHEBI:15378"/>
        <dbReference type="ChEBI" id="CHEBI:57501"/>
        <dbReference type="ChEBI" id="CHEBI:57783"/>
        <dbReference type="ChEBI" id="CHEBI:58349"/>
        <dbReference type="ChEBI" id="CHEBI:78442"/>
        <dbReference type="ChEBI" id="CHEBI:78520"/>
        <dbReference type="EC" id="1.2.1.70"/>
    </reaction>
</comment>
<dbReference type="InterPro" id="IPR006151">
    <property type="entry name" value="Shikm_DH/Glu-tRNA_Rdtase"/>
</dbReference>
<dbReference type="SUPFAM" id="SSF69075">
    <property type="entry name" value="Glutamyl tRNA-reductase dimerization domain"/>
    <property type="match status" value="1"/>
</dbReference>
<keyword evidence="18" id="KW-1185">Reference proteome</keyword>
<dbReference type="AlphaFoldDB" id="A0AAX1N6D8"/>
<evidence type="ECO:0000256" key="9">
    <source>
        <dbReference type="PIRSR" id="PIRSR000445-1"/>
    </source>
</evidence>
<feature type="binding site" evidence="8 11">
    <location>
        <begin position="189"/>
        <end position="194"/>
    </location>
    <ligand>
        <name>NADP(+)</name>
        <dbReference type="ChEBI" id="CHEBI:58349"/>
    </ligand>
</feature>
<feature type="binding site" evidence="8 10">
    <location>
        <position position="109"/>
    </location>
    <ligand>
        <name>substrate</name>
    </ligand>
</feature>
<dbReference type="InterPro" id="IPR000343">
    <property type="entry name" value="4pyrrol_synth_GluRdtase"/>
</dbReference>
<comment type="domain">
    <text evidence="8">Possesses an unusual extended V-shaped dimeric structure with each monomer consisting of three distinct domains arranged along a curved 'spinal' alpha-helix. The N-terminal catalytic domain specifically recognizes the glutamate moiety of the substrate. The second domain is the NADPH-binding domain, and the third C-terminal domain is responsible for dimerization.</text>
</comment>
<dbReference type="InterPro" id="IPR036453">
    <property type="entry name" value="GluRdtase_dimer_dom_sf"/>
</dbReference>
<name>A0AAX1N6D8_9BACT</name>
<dbReference type="GO" id="GO:0008883">
    <property type="term" value="F:glutamyl-tRNA reductase activity"/>
    <property type="evidence" value="ECO:0007669"/>
    <property type="project" value="UniProtKB-UniRule"/>
</dbReference>
<evidence type="ECO:0000256" key="1">
    <source>
        <dbReference type="ARBA" id="ARBA00005059"/>
    </source>
</evidence>
<feature type="binding site" evidence="8 10">
    <location>
        <begin position="114"/>
        <end position="116"/>
    </location>
    <ligand>
        <name>substrate</name>
    </ligand>
</feature>
<accession>A0AAX1N6D8</accession>